<keyword evidence="8" id="KW-0614">Plasmid</keyword>
<dbReference type="SUPFAM" id="SSF53098">
    <property type="entry name" value="Ribonuclease H-like"/>
    <property type="match status" value="1"/>
</dbReference>
<dbReference type="KEGG" id="hlc:CHINAEXTREME21080"/>
<reference evidence="6 9" key="1">
    <citation type="journal article" date="2011" name="J. Bacteriol.">
        <title>Genome sequence of Halobiforma lacisalsi AJ5, an extremely halophilic archaeon which harbors a bop gene.</title>
        <authorList>
            <person name="Jiang X."/>
            <person name="Wang S."/>
            <person name="Cheng H."/>
            <person name="Huo Y."/>
            <person name="Zhang X."/>
            <person name="Zhu X."/>
            <person name="Han X."/>
            <person name="Ni P."/>
            <person name="Wu M."/>
        </authorList>
    </citation>
    <scope>NUCLEOTIDE SEQUENCE [LARGE SCALE GENOMIC DNA]</scope>
    <source>
        <strain evidence="6 9">AJ5</strain>
        <plasmid evidence="9">phlaj5i</plasmid>
        <plasmid evidence="8">pHLAJ5I</plasmid>
    </source>
</reference>
<evidence type="ECO:0000256" key="3">
    <source>
        <dbReference type="ARBA" id="ARBA00023125"/>
    </source>
</evidence>
<dbReference type="InterPro" id="IPR012337">
    <property type="entry name" value="RNaseH-like_sf"/>
</dbReference>
<sequence>MDSVTYSPPDSVIVDRIQRAFPSDELRERARATNLVERERKFDAVALFYTLSLGFAAGSDRSIQAFLERFVEMADCDELSYATFHGWFSPPFVALLREILDDAIENLDTRSADLSGRLERFRDVLIVDGSIVSLYQDAADVYAATGDDQAGLKLHLTESLSTGLPARYQTTDAKTQERSQLPTGEWVAGALILLDLGFYDFWLFDRIDQNNGWFVSRVKDDANFEIVEELRTWRGNSIPLEGESLQDVLDDLQRQEIDVRITLSFERKRGSSTSPPRTFRLVGVWNEDTEEYHLYLTNLSKDDYSAPDIAQLYRARWEIELLFKELKSRFGLDEINTTDPYIIEALVIMAAISLLMSRVIVDELQKLDRKQQESADDAAASSPQLPRRRCSHAVERHAHLIQLYVMLDLGYELPDLDELLLWASRDPNPHRPRLRDQVKSGEFW</sequence>
<evidence type="ECO:0000313" key="9">
    <source>
        <dbReference type="Proteomes" id="UP000186547"/>
    </source>
</evidence>
<keyword evidence="2" id="KW-0815">Transposition</keyword>
<dbReference type="NCBIfam" id="NF033592">
    <property type="entry name" value="transpos_IS4_1"/>
    <property type="match status" value="1"/>
</dbReference>
<dbReference type="EMBL" id="CP019285">
    <property type="protein sequence ID" value="APW99426.1"/>
    <property type="molecule type" value="Genomic_DNA"/>
</dbReference>
<feature type="domain" description="Transposase IS4-like" evidence="5">
    <location>
        <begin position="120"/>
        <end position="355"/>
    </location>
</feature>
<evidence type="ECO:0000256" key="1">
    <source>
        <dbReference type="ARBA" id="ARBA00010075"/>
    </source>
</evidence>
<dbReference type="GO" id="GO:0003677">
    <property type="term" value="F:DNA binding"/>
    <property type="evidence" value="ECO:0007669"/>
    <property type="project" value="UniProtKB-KW"/>
</dbReference>
<reference evidence="6" key="2">
    <citation type="submission" date="2017-01" db="EMBL/GenBank/DDBJ databases">
        <authorList>
            <person name="Mah S.A."/>
            <person name="Swanson W.J."/>
            <person name="Moy G.W."/>
            <person name="Vacquier V.D."/>
        </authorList>
    </citation>
    <scope>NUCLEOTIDE SEQUENCE</scope>
    <source>
        <strain evidence="6">AJ5</strain>
        <plasmid evidence="8">pHLAJ5I</plasmid>
    </source>
</reference>
<dbReference type="EMBL" id="CP019285">
    <property type="protein sequence ID" value="APW96365.1"/>
    <property type="molecule type" value="Genomic_DNA"/>
</dbReference>
<keyword evidence="3" id="KW-0238">DNA-binding</keyword>
<evidence type="ECO:0000256" key="2">
    <source>
        <dbReference type="ARBA" id="ARBA00022578"/>
    </source>
</evidence>
<geneLocation type="plasmid" evidence="8">
    <name>pHLAJ5I</name>
</geneLocation>
<dbReference type="PANTHER" id="PTHR33258:SF1">
    <property type="entry name" value="TRANSPOSASE INSL FOR INSERTION SEQUENCE ELEMENT IS186A-RELATED"/>
    <property type="match status" value="1"/>
</dbReference>
<accession>A0A1P8LKP8</accession>
<proteinExistence type="inferred from homology"/>
<comment type="similarity">
    <text evidence="1">Belongs to the transposase 11 family.</text>
</comment>
<dbReference type="PANTHER" id="PTHR33258">
    <property type="entry name" value="TRANSPOSASE INSL FOR INSERTION SEQUENCE ELEMENT IS186A-RELATED"/>
    <property type="match status" value="1"/>
</dbReference>
<dbReference type="AlphaFoldDB" id="A0A1P8LKP8"/>
<dbReference type="RefSeq" id="WP_076738684.1">
    <property type="nucleotide sequence ID" value="NZ_CP019285.1"/>
</dbReference>
<name>A0A1P8LKP8_NATLA</name>
<dbReference type="Pfam" id="PF01609">
    <property type="entry name" value="DDE_Tnp_1"/>
    <property type="match status" value="1"/>
</dbReference>
<evidence type="ECO:0000313" key="6">
    <source>
        <dbReference type="EMBL" id="APW96365.1"/>
    </source>
</evidence>
<dbReference type="GeneID" id="30923674"/>
<dbReference type="KEGG" id="hlc:CHINAEXTREME17340"/>
<dbReference type="InterPro" id="IPR047952">
    <property type="entry name" value="Transpos_IS4"/>
</dbReference>
<dbReference type="EMBL" id="CP019286">
    <property type="protein sequence ID" value="APX00296.1"/>
    <property type="molecule type" value="Genomic_DNA"/>
</dbReference>
<organism evidence="6 9">
    <name type="scientific">Natronobacterium lacisalsi AJ5</name>
    <dbReference type="NCBI Taxonomy" id="358396"/>
    <lineage>
        <taxon>Archaea</taxon>
        <taxon>Methanobacteriati</taxon>
        <taxon>Methanobacteriota</taxon>
        <taxon>Stenosarchaea group</taxon>
        <taxon>Halobacteria</taxon>
        <taxon>Halobacteriales</taxon>
        <taxon>Natrialbaceae</taxon>
        <taxon>Natronobacterium</taxon>
    </lineage>
</organism>
<dbReference type="InterPro" id="IPR002559">
    <property type="entry name" value="Transposase_11"/>
</dbReference>
<protein>
    <submittedName>
        <fullName evidence="6">IS4 family transposase</fullName>
    </submittedName>
</protein>
<dbReference type="Gene3D" id="3.90.350.10">
    <property type="entry name" value="Transposase Inhibitor Protein From Tn5, Chain A, domain 1"/>
    <property type="match status" value="1"/>
</dbReference>
<evidence type="ECO:0000259" key="5">
    <source>
        <dbReference type="Pfam" id="PF01609"/>
    </source>
</evidence>
<dbReference type="Proteomes" id="UP000186547">
    <property type="component" value="Plasmid pHLAJ5I"/>
</dbReference>
<evidence type="ECO:0000313" key="7">
    <source>
        <dbReference type="EMBL" id="APW99426.1"/>
    </source>
</evidence>
<evidence type="ECO:0000256" key="4">
    <source>
        <dbReference type="ARBA" id="ARBA00023172"/>
    </source>
</evidence>
<gene>
    <name evidence="6" type="ORF">CHINAEXTREME_00675</name>
    <name evidence="7" type="ORF">CHINAEXTREME_17340</name>
    <name evidence="8" type="ORF">CHINAEXTREME_21080</name>
</gene>
<keyword evidence="4" id="KW-0233">DNA recombination</keyword>
<dbReference type="GO" id="GO:0006313">
    <property type="term" value="P:DNA transposition"/>
    <property type="evidence" value="ECO:0007669"/>
    <property type="project" value="InterPro"/>
</dbReference>
<geneLocation type="plasmid" evidence="9">
    <name>phlaj5i</name>
</geneLocation>
<evidence type="ECO:0000313" key="8">
    <source>
        <dbReference type="EMBL" id="APX00296.1"/>
    </source>
</evidence>
<dbReference type="GO" id="GO:0004803">
    <property type="term" value="F:transposase activity"/>
    <property type="evidence" value="ECO:0007669"/>
    <property type="project" value="InterPro"/>
</dbReference>
<dbReference type="Proteomes" id="UP000186547">
    <property type="component" value="Chromosome"/>
</dbReference>
<dbReference type="KEGG" id="hlc:CHINAEXTREME00675"/>